<evidence type="ECO:0000313" key="5">
    <source>
        <dbReference type="Proteomes" id="UP001152749"/>
    </source>
</evidence>
<organism evidence="4 5">
    <name type="scientific">Flavobacterium collinsii</name>
    <dbReference type="NCBI Taxonomy" id="1114861"/>
    <lineage>
        <taxon>Bacteria</taxon>
        <taxon>Pseudomonadati</taxon>
        <taxon>Bacteroidota</taxon>
        <taxon>Flavobacteriia</taxon>
        <taxon>Flavobacteriales</taxon>
        <taxon>Flavobacteriaceae</taxon>
        <taxon>Flavobacterium</taxon>
    </lineage>
</organism>
<dbReference type="SMART" id="SM00382">
    <property type="entry name" value="AAA"/>
    <property type="match status" value="1"/>
</dbReference>
<dbReference type="PANTHER" id="PTHR43582">
    <property type="entry name" value="LINEARMYCIN RESISTANCE ATP-BINDING PROTEIN LNRL"/>
    <property type="match status" value="1"/>
</dbReference>
<accession>A0A9W4X906</accession>
<feature type="domain" description="ABC transporter" evidence="3">
    <location>
        <begin position="5"/>
        <end position="237"/>
    </location>
</feature>
<dbReference type="InterPro" id="IPR003593">
    <property type="entry name" value="AAA+_ATPase"/>
</dbReference>
<name>A0A9W4X906_9FLAO</name>
<dbReference type="InterPro" id="IPR017871">
    <property type="entry name" value="ABC_transporter-like_CS"/>
</dbReference>
<proteinExistence type="predicted"/>
<dbReference type="RefSeq" id="WP_263362340.1">
    <property type="nucleotide sequence ID" value="NZ_OX336425.1"/>
</dbReference>
<keyword evidence="2 4" id="KW-0067">ATP-binding</keyword>
<dbReference type="PANTHER" id="PTHR43582:SF2">
    <property type="entry name" value="LINEARMYCIN RESISTANCE ATP-BINDING PROTEIN LNRL"/>
    <property type="match status" value="1"/>
</dbReference>
<dbReference type="EMBL" id="OX336425">
    <property type="protein sequence ID" value="CAI2766110.1"/>
    <property type="molecule type" value="Genomic_DNA"/>
</dbReference>
<evidence type="ECO:0000259" key="3">
    <source>
        <dbReference type="PROSITE" id="PS50893"/>
    </source>
</evidence>
<dbReference type="PROSITE" id="PS50893">
    <property type="entry name" value="ABC_TRANSPORTER_2"/>
    <property type="match status" value="1"/>
</dbReference>
<dbReference type="KEGG" id="fcs:TRV642_1094"/>
<evidence type="ECO:0000256" key="1">
    <source>
        <dbReference type="ARBA" id="ARBA00022741"/>
    </source>
</evidence>
<dbReference type="GO" id="GO:0005524">
    <property type="term" value="F:ATP binding"/>
    <property type="evidence" value="ECO:0007669"/>
    <property type="project" value="UniProtKB-KW"/>
</dbReference>
<gene>
    <name evidence="4" type="primary">lnrL</name>
    <name evidence="4" type="ORF">TRV642_1094</name>
</gene>
<dbReference type="Proteomes" id="UP001152749">
    <property type="component" value="Chromosome"/>
</dbReference>
<dbReference type="SUPFAM" id="SSF52540">
    <property type="entry name" value="P-loop containing nucleoside triphosphate hydrolases"/>
    <property type="match status" value="1"/>
</dbReference>
<evidence type="ECO:0000313" key="4">
    <source>
        <dbReference type="EMBL" id="CAI2766110.1"/>
    </source>
</evidence>
<dbReference type="InterPro" id="IPR027417">
    <property type="entry name" value="P-loop_NTPase"/>
</dbReference>
<dbReference type="AlphaFoldDB" id="A0A9W4X906"/>
<dbReference type="Gene3D" id="3.40.50.300">
    <property type="entry name" value="P-loop containing nucleotide triphosphate hydrolases"/>
    <property type="match status" value="1"/>
</dbReference>
<dbReference type="GO" id="GO:0016887">
    <property type="term" value="F:ATP hydrolysis activity"/>
    <property type="evidence" value="ECO:0007669"/>
    <property type="project" value="InterPro"/>
</dbReference>
<dbReference type="InterPro" id="IPR003439">
    <property type="entry name" value="ABC_transporter-like_ATP-bd"/>
</dbReference>
<dbReference type="Pfam" id="PF00005">
    <property type="entry name" value="ABC_tran"/>
    <property type="match status" value="1"/>
</dbReference>
<reference evidence="4" key="1">
    <citation type="submission" date="2022-09" db="EMBL/GenBank/DDBJ databases">
        <authorList>
            <person name="Duchaud E."/>
        </authorList>
    </citation>
    <scope>NUCLEOTIDE SEQUENCE</scope>
    <source>
        <strain evidence="4">TRV642</strain>
    </source>
</reference>
<sequence>MQSIIKIESLSKKYKNADLYSLNDVSLEISEGQIFGLLGPNGAGKTTLISMLCGLIKPTSGHFTIDGLNYTHHSSKIKKIIGVVPQEYALYPTLTARENLHYFGSMYGLKGNYLKDKVIETLDLLGLLKFADKRIETFSGGMKRRVNLIAGILHNPKVLFLDEPTVGVDVQSKNAIIDYLKLLNQNGTTIIYTSHHLAEAEDFCTNIAILDRGKIYAQGTPLSLIASTEEARNLEEVFISLTGKDFRDGI</sequence>
<protein>
    <submittedName>
        <fullName evidence="4">Linearmycin resistance ATP-binding protein LnrL</fullName>
    </submittedName>
</protein>
<dbReference type="PROSITE" id="PS00211">
    <property type="entry name" value="ABC_TRANSPORTER_1"/>
    <property type="match status" value="1"/>
</dbReference>
<keyword evidence="1" id="KW-0547">Nucleotide-binding</keyword>
<evidence type="ECO:0000256" key="2">
    <source>
        <dbReference type="ARBA" id="ARBA00022840"/>
    </source>
</evidence>